<dbReference type="EMBL" id="QOIL01000012">
    <property type="protein sequence ID" value="RCG28937.1"/>
    <property type="molecule type" value="Genomic_DNA"/>
</dbReference>
<reference evidence="2 3" key="1">
    <citation type="submission" date="2018-06" db="EMBL/GenBank/DDBJ databases">
        <title>Sphaerisporangium craniellae sp. nov., isolated from a marine sponge in the South China Sea.</title>
        <authorList>
            <person name="Li L."/>
        </authorList>
    </citation>
    <scope>NUCLEOTIDE SEQUENCE [LARGE SCALE GENOMIC DNA]</scope>
    <source>
        <strain evidence="2 3">CCTCC AA 208026</strain>
    </source>
</reference>
<accession>A0A367FGV9</accession>
<proteinExistence type="predicted"/>
<dbReference type="AlphaFoldDB" id="A0A367FGV9"/>
<comment type="caution">
    <text evidence="2">The sequence shown here is derived from an EMBL/GenBank/DDBJ whole genome shotgun (WGS) entry which is preliminary data.</text>
</comment>
<name>A0A367FGV9_9ACTN</name>
<sequence>MDTDGRGAGGGTGAGREGTGAGRGDTPPAGRTDTRASGRTTPTGTAAPGNSVRPRASSSAFGPKGFADPARPGTTPAGGATPEADEDGGNAPYTAWASRSSRSFSALTSTRAARAIATAATAPART</sequence>
<keyword evidence="3" id="KW-1185">Reference proteome</keyword>
<organism evidence="2 3">
    <name type="scientific">Sphaerisporangium album</name>
    <dbReference type="NCBI Taxonomy" id="509200"/>
    <lineage>
        <taxon>Bacteria</taxon>
        <taxon>Bacillati</taxon>
        <taxon>Actinomycetota</taxon>
        <taxon>Actinomycetes</taxon>
        <taxon>Streptosporangiales</taxon>
        <taxon>Streptosporangiaceae</taxon>
        <taxon>Sphaerisporangium</taxon>
    </lineage>
</organism>
<feature type="compositionally biased region" description="Gly residues" evidence="1">
    <location>
        <begin position="1"/>
        <end position="23"/>
    </location>
</feature>
<protein>
    <submittedName>
        <fullName evidence="2">Uncharacterized protein</fullName>
    </submittedName>
</protein>
<dbReference type="Proteomes" id="UP000253094">
    <property type="component" value="Unassembled WGS sequence"/>
</dbReference>
<feature type="region of interest" description="Disordered" evidence="1">
    <location>
        <begin position="1"/>
        <end position="99"/>
    </location>
</feature>
<gene>
    <name evidence="2" type="ORF">DQ384_21465</name>
</gene>
<evidence type="ECO:0000313" key="3">
    <source>
        <dbReference type="Proteomes" id="UP000253094"/>
    </source>
</evidence>
<evidence type="ECO:0000256" key="1">
    <source>
        <dbReference type="SAM" id="MobiDB-lite"/>
    </source>
</evidence>
<feature type="compositionally biased region" description="Low complexity" evidence="1">
    <location>
        <begin position="35"/>
        <end position="49"/>
    </location>
</feature>
<evidence type="ECO:0000313" key="2">
    <source>
        <dbReference type="EMBL" id="RCG28937.1"/>
    </source>
</evidence>